<dbReference type="InterPro" id="IPR036047">
    <property type="entry name" value="F-box-like_dom_sf"/>
</dbReference>
<dbReference type="InterPro" id="IPR001810">
    <property type="entry name" value="F-box_dom"/>
</dbReference>
<keyword evidence="3" id="KW-0067">ATP-binding</keyword>
<reference evidence="3 4" key="1">
    <citation type="submission" date="2021-06" db="EMBL/GenBank/DDBJ databases">
        <title>Caerostris darwini draft genome.</title>
        <authorList>
            <person name="Kono N."/>
            <person name="Arakawa K."/>
        </authorList>
    </citation>
    <scope>NUCLEOTIDE SEQUENCE [LARGE SCALE GENOMIC DNA]</scope>
</reference>
<dbReference type="GO" id="GO:0005524">
    <property type="term" value="F:ATP binding"/>
    <property type="evidence" value="ECO:0007669"/>
    <property type="project" value="InterPro"/>
</dbReference>
<dbReference type="AlphaFoldDB" id="A0AAV4N7E6"/>
<dbReference type="SUPFAM" id="SSF81383">
    <property type="entry name" value="F-box domain"/>
    <property type="match status" value="1"/>
</dbReference>
<keyword evidence="4" id="KW-1185">Reference proteome</keyword>
<dbReference type="Proteomes" id="UP001054837">
    <property type="component" value="Unassembled WGS sequence"/>
</dbReference>
<dbReference type="GO" id="GO:0005634">
    <property type="term" value="C:nucleus"/>
    <property type="evidence" value="ECO:0007669"/>
    <property type="project" value="TreeGrafter"/>
</dbReference>
<accession>A0AAV4N7E6</accession>
<dbReference type="GO" id="GO:0003677">
    <property type="term" value="F:DNA binding"/>
    <property type="evidence" value="ECO:0007669"/>
    <property type="project" value="InterPro"/>
</dbReference>
<evidence type="ECO:0000256" key="1">
    <source>
        <dbReference type="SAM" id="MobiDB-lite"/>
    </source>
</evidence>
<dbReference type="SUPFAM" id="SSF52540">
    <property type="entry name" value="P-loop containing nucleoside triphosphate hydrolases"/>
    <property type="match status" value="1"/>
</dbReference>
<dbReference type="SMART" id="SM00256">
    <property type="entry name" value="FBOX"/>
    <property type="match status" value="1"/>
</dbReference>
<dbReference type="PANTHER" id="PTHR11070:SF30">
    <property type="entry name" value="F-BOX DNA HELICASE 1"/>
    <property type="match status" value="1"/>
</dbReference>
<comment type="caution">
    <text evidence="3">The sequence shown here is derived from an EMBL/GenBank/DDBJ whole genome shotgun (WGS) entry which is preliminary data.</text>
</comment>
<evidence type="ECO:0000313" key="3">
    <source>
        <dbReference type="EMBL" id="GIX80250.1"/>
    </source>
</evidence>
<dbReference type="Gene3D" id="1.20.1280.50">
    <property type="match status" value="1"/>
</dbReference>
<feature type="region of interest" description="Disordered" evidence="1">
    <location>
        <begin position="1"/>
        <end position="31"/>
    </location>
</feature>
<dbReference type="GO" id="GO:0043138">
    <property type="term" value="F:3'-5' DNA helicase activity"/>
    <property type="evidence" value="ECO:0007669"/>
    <property type="project" value="TreeGrafter"/>
</dbReference>
<evidence type="ECO:0000259" key="2">
    <source>
        <dbReference type="PROSITE" id="PS50181"/>
    </source>
</evidence>
<keyword evidence="3" id="KW-0547">Nucleotide-binding</keyword>
<dbReference type="PANTHER" id="PTHR11070">
    <property type="entry name" value="UVRD / RECB / PCRA DNA HELICASE FAMILY MEMBER"/>
    <property type="match status" value="1"/>
</dbReference>
<gene>
    <name evidence="3" type="primary">FBH1</name>
    <name evidence="3" type="ORF">CDAR_610392</name>
</gene>
<feature type="compositionally biased region" description="Polar residues" evidence="1">
    <location>
        <begin position="16"/>
        <end position="28"/>
    </location>
</feature>
<dbReference type="Pfam" id="PF13245">
    <property type="entry name" value="AAA_19"/>
    <property type="match status" value="1"/>
</dbReference>
<dbReference type="GO" id="GO:0031297">
    <property type="term" value="P:replication fork processing"/>
    <property type="evidence" value="ECO:0007669"/>
    <property type="project" value="TreeGrafter"/>
</dbReference>
<keyword evidence="3" id="KW-0347">Helicase</keyword>
<dbReference type="GO" id="GO:0000724">
    <property type="term" value="P:double-strand break repair via homologous recombination"/>
    <property type="evidence" value="ECO:0007669"/>
    <property type="project" value="TreeGrafter"/>
</dbReference>
<name>A0AAV4N7E6_9ARAC</name>
<proteinExistence type="predicted"/>
<dbReference type="InterPro" id="IPR000212">
    <property type="entry name" value="DNA_helicase_UvrD/REP"/>
</dbReference>
<dbReference type="Gene3D" id="3.40.50.300">
    <property type="entry name" value="P-loop containing nucleotide triphosphate hydrolases"/>
    <property type="match status" value="1"/>
</dbReference>
<organism evidence="3 4">
    <name type="scientific">Caerostris darwini</name>
    <dbReference type="NCBI Taxonomy" id="1538125"/>
    <lineage>
        <taxon>Eukaryota</taxon>
        <taxon>Metazoa</taxon>
        <taxon>Ecdysozoa</taxon>
        <taxon>Arthropoda</taxon>
        <taxon>Chelicerata</taxon>
        <taxon>Arachnida</taxon>
        <taxon>Araneae</taxon>
        <taxon>Araneomorphae</taxon>
        <taxon>Entelegynae</taxon>
        <taxon>Araneoidea</taxon>
        <taxon>Araneidae</taxon>
        <taxon>Caerostris</taxon>
    </lineage>
</organism>
<protein>
    <submittedName>
        <fullName evidence="3">F-box DNA helicase 1</fullName>
    </submittedName>
</protein>
<dbReference type="InterPro" id="IPR027417">
    <property type="entry name" value="P-loop_NTPase"/>
</dbReference>
<dbReference type="PROSITE" id="PS50181">
    <property type="entry name" value="FBOX"/>
    <property type="match status" value="1"/>
</dbReference>
<dbReference type="Pfam" id="PF00646">
    <property type="entry name" value="F-box"/>
    <property type="match status" value="1"/>
</dbReference>
<keyword evidence="3" id="KW-0378">Hydrolase</keyword>
<evidence type="ECO:0000313" key="4">
    <source>
        <dbReference type="Proteomes" id="UP001054837"/>
    </source>
</evidence>
<sequence>MSAVSEQPKKKRRVGPQQNVEESNSIPIQTPLARPRGLTGVFCVHEDCRVHHCRLRDCSASVPNLASNDFQISVPNLESSNDIPGPSGYVSHGKSCGNEFADIPHKATSSQTSLKEPSLLLNDKDMDDDGDGYMYFQTLPPHIIELILLQLPFIDLMKCTLVCKTWYELITAENFMEWKKRYYRLKKDSDKGALYMDWISTQLSIDTVENCFGGLIKYFSQYYKKETTQIMHDLLMKNPKSVAAEKVISERFPEFLKNESKAWCIFATTILLSETVEDVYNFYQLLMSAKSDCPRQDITNAMYCVASFLFHFKVNFGINYGLHYRVYSALFWIENEPFTKEIEDFQPLKISKKLLGQQSIHSYGLDSKILLTNEQQRILNHKLQPGDIVKINGLAGTGKTTTLIHLAQLYPQMKFLHITFNEDICEEAEKLFPPNVSCKTVYSVADGEGGEILNSQLISKLEPQDLVPGLEHESESDLPLLIYAKFVLVTIENFVSSADTRILINHVPSKVGSINSILGPEKLKILKDANKIWRKLTDRDSESLKITRNMYLKLYHLGKPKILGFDCIMVDDAQDCHPALLDIVTSQNLPIILIGDPNQHIYGFCGSINALRTVRSTHTYSLTKSFRFGPKIAYIASCCLEVLNSNIFTTLVGNKKPSCIEGKVIGQYAIFARTYVHLFNEAYRLCVEKRFKSFEPQTIQGCFAGGFENYAFDQIIEISKMAQRQHDEELPEIHDEFLSQFNSFEDLTSYAKNIGDTDLLTMIELVNQHGSNIENYIQIIQEQCSYNMDLANVVFTTIYDSKGFQFDTVCLSEDFFITVDIDFNKRGRFRFEENSILYAIVTSAKESVILSEKLLLTCLGAQEKFEYPVLTSTFYNGKDPVHCIKCSAEFEPHTTLTLVQRELTAASGEVIKGGPLCIRCAIKPKFRPRLYIDPLHDYAHRSMVSLVGPLPRDPPVDPDPEPVNAEVFYVVYI</sequence>
<dbReference type="EMBL" id="BPLQ01001276">
    <property type="protein sequence ID" value="GIX80250.1"/>
    <property type="molecule type" value="Genomic_DNA"/>
</dbReference>
<feature type="domain" description="F-box" evidence="2">
    <location>
        <begin position="133"/>
        <end position="181"/>
    </location>
</feature>